<proteinExistence type="predicted"/>
<comment type="caution">
    <text evidence="1">The sequence shown here is derived from an EMBL/GenBank/DDBJ whole genome shotgun (WGS) entry which is preliminary data.</text>
</comment>
<sequence length="201" mass="22612">MYKTQSRKLNEILSKLEAAEDDRKNQIDVLTYTLSKLEASGRSQDKKTDLIISLWEASGLTINDLLAKTENLSQVVSTFALTFEGPEKCYKTHLLLHNRRASGMGVNTSTNKFWLSPKLSKWSLSHNSALVVIKGSFKSRLAMHDFSIDVIRTLTTSAVPTIWALISVEKSRASSILTTMDLIKSLTYQALRMRRATKTEN</sequence>
<evidence type="ECO:0000313" key="1">
    <source>
        <dbReference type="EMBL" id="KAK7425708.1"/>
    </source>
</evidence>
<protein>
    <submittedName>
        <fullName evidence="1">Uncharacterized protein</fullName>
    </submittedName>
</protein>
<dbReference type="EMBL" id="JAZAVK010000077">
    <property type="protein sequence ID" value="KAK7425708.1"/>
    <property type="molecule type" value="Genomic_DNA"/>
</dbReference>
<accession>A0ABR1HWQ2</accession>
<gene>
    <name evidence="1" type="ORF">QQZ08_007807</name>
</gene>
<evidence type="ECO:0000313" key="2">
    <source>
        <dbReference type="Proteomes" id="UP001498421"/>
    </source>
</evidence>
<keyword evidence="2" id="KW-1185">Reference proteome</keyword>
<reference evidence="1 2" key="1">
    <citation type="journal article" date="2025" name="Microbiol. Resour. Announc.">
        <title>Draft genome sequences for Neonectria magnoliae and Neonectria punicea, canker pathogens of Liriodendron tulipifera and Acer saccharum in West Virginia.</title>
        <authorList>
            <person name="Petronek H.M."/>
            <person name="Kasson M.T."/>
            <person name="Metheny A.M."/>
            <person name="Stauder C.M."/>
            <person name="Lovett B."/>
            <person name="Lynch S.C."/>
            <person name="Garnas J.R."/>
            <person name="Kasson L.R."/>
            <person name="Stajich J.E."/>
        </authorList>
    </citation>
    <scope>NUCLEOTIDE SEQUENCE [LARGE SCALE GENOMIC DNA]</scope>
    <source>
        <strain evidence="1 2">NRRL 64651</strain>
    </source>
</reference>
<organism evidence="1 2">
    <name type="scientific">Neonectria magnoliae</name>
    <dbReference type="NCBI Taxonomy" id="2732573"/>
    <lineage>
        <taxon>Eukaryota</taxon>
        <taxon>Fungi</taxon>
        <taxon>Dikarya</taxon>
        <taxon>Ascomycota</taxon>
        <taxon>Pezizomycotina</taxon>
        <taxon>Sordariomycetes</taxon>
        <taxon>Hypocreomycetidae</taxon>
        <taxon>Hypocreales</taxon>
        <taxon>Nectriaceae</taxon>
        <taxon>Neonectria</taxon>
    </lineage>
</organism>
<name>A0ABR1HWQ2_9HYPO</name>
<dbReference type="Proteomes" id="UP001498421">
    <property type="component" value="Unassembled WGS sequence"/>
</dbReference>